<feature type="domain" description="Putative zinc-finger" evidence="2">
    <location>
        <begin position="3"/>
        <end position="36"/>
    </location>
</feature>
<gene>
    <name evidence="3" type="ORF">BHF68_03480</name>
</gene>
<sequence length="194" mass="21927">MNCQQVQSMLLDFIDCQLNVSDEQLVKEHISVCEECKAKYLDWKQTLTHIKDTKALVYSEPNCASIKNDVMRRIEVFEGQKRVFKRNINVWNRLASIAAVFAIMFIGYAGYNQSITPEQPSTMLAIEQQMNTDESQEKKGDVVRIASNDDTTIATNTSLKTVAPYSLGGIFLGIGAASIVMRRKLEKQLQDILK</sequence>
<dbReference type="OrthoDB" id="2679416at2"/>
<dbReference type="EMBL" id="MIJE01000001">
    <property type="protein sequence ID" value="OEF98733.1"/>
    <property type="molecule type" value="Genomic_DNA"/>
</dbReference>
<proteinExistence type="predicted"/>
<keyword evidence="1" id="KW-0472">Membrane</keyword>
<reference evidence="3 4" key="1">
    <citation type="submission" date="2016-09" db="EMBL/GenBank/DDBJ databases">
        <title>Draft genome sequence for the type strain of Desulfuribacillus alkaliarsenatis AHT28, an obligately anaerobic, sulfidogenic bacterium isolated from Russian soda lake sediments.</title>
        <authorList>
            <person name="Abin C.A."/>
            <person name="Hollibaugh J.T."/>
        </authorList>
    </citation>
    <scope>NUCLEOTIDE SEQUENCE [LARGE SCALE GENOMIC DNA]</scope>
    <source>
        <strain evidence="3 4">AHT28</strain>
    </source>
</reference>
<dbReference type="AlphaFoldDB" id="A0A1E5G6E1"/>
<dbReference type="InterPro" id="IPR027383">
    <property type="entry name" value="Znf_put"/>
</dbReference>
<dbReference type="STRING" id="766136.BHF68_03480"/>
<accession>A0A1E5G6E1</accession>
<evidence type="ECO:0000313" key="4">
    <source>
        <dbReference type="Proteomes" id="UP000094296"/>
    </source>
</evidence>
<evidence type="ECO:0000256" key="1">
    <source>
        <dbReference type="SAM" id="Phobius"/>
    </source>
</evidence>
<comment type="caution">
    <text evidence="3">The sequence shown here is derived from an EMBL/GenBank/DDBJ whole genome shotgun (WGS) entry which is preliminary data.</text>
</comment>
<protein>
    <recommendedName>
        <fullName evidence="2">Putative zinc-finger domain-containing protein</fullName>
    </recommendedName>
</protein>
<keyword evidence="1" id="KW-1133">Transmembrane helix</keyword>
<dbReference type="Pfam" id="PF13490">
    <property type="entry name" value="zf-HC2"/>
    <property type="match status" value="1"/>
</dbReference>
<name>A0A1E5G6E1_9FIRM</name>
<evidence type="ECO:0000259" key="2">
    <source>
        <dbReference type="Pfam" id="PF13490"/>
    </source>
</evidence>
<feature type="transmembrane region" description="Helical" evidence="1">
    <location>
        <begin position="90"/>
        <end position="111"/>
    </location>
</feature>
<organism evidence="3 4">
    <name type="scientific">Desulfuribacillus alkaliarsenatis</name>
    <dbReference type="NCBI Taxonomy" id="766136"/>
    <lineage>
        <taxon>Bacteria</taxon>
        <taxon>Bacillati</taxon>
        <taxon>Bacillota</taxon>
        <taxon>Desulfuribacillia</taxon>
        <taxon>Desulfuribacillales</taxon>
        <taxon>Desulfuribacillaceae</taxon>
        <taxon>Desulfuribacillus</taxon>
    </lineage>
</organism>
<dbReference type="Proteomes" id="UP000094296">
    <property type="component" value="Unassembled WGS sequence"/>
</dbReference>
<evidence type="ECO:0000313" key="3">
    <source>
        <dbReference type="EMBL" id="OEF98733.1"/>
    </source>
</evidence>
<feature type="transmembrane region" description="Helical" evidence="1">
    <location>
        <begin position="162"/>
        <end position="181"/>
    </location>
</feature>
<keyword evidence="4" id="KW-1185">Reference proteome</keyword>
<keyword evidence="1" id="KW-0812">Transmembrane</keyword>
<dbReference type="RefSeq" id="WP_069642225.1">
    <property type="nucleotide sequence ID" value="NZ_MIJE01000001.1"/>
</dbReference>